<dbReference type="Pfam" id="PF20684">
    <property type="entry name" value="Fung_rhodopsin"/>
    <property type="match status" value="1"/>
</dbReference>
<evidence type="ECO:0000256" key="15">
    <source>
        <dbReference type="SAM" id="MobiDB-lite"/>
    </source>
</evidence>
<comment type="caution">
    <text evidence="14">Lacks conserved residue(s) required for the propagation of feature annotation.</text>
</comment>
<evidence type="ECO:0000256" key="14">
    <source>
        <dbReference type="PROSITE-ProRule" id="PRU01356"/>
    </source>
</evidence>
<evidence type="ECO:0000256" key="9">
    <source>
        <dbReference type="ARBA" id="ARBA00022989"/>
    </source>
</evidence>
<comment type="caution">
    <text evidence="19">The sequence shown here is derived from an EMBL/GenBank/DDBJ whole genome shotgun (WGS) entry which is preliminary data.</text>
</comment>
<feature type="disulfide bond" evidence="14">
    <location>
        <begin position="38"/>
        <end position="78"/>
    </location>
</feature>
<dbReference type="PANTHER" id="PTHR33048:SF143">
    <property type="entry name" value="EXTRACELLULAR MEMBRANE PROTEIN CFEM DOMAIN-CONTAINING PROTEIN-RELATED"/>
    <property type="match status" value="1"/>
</dbReference>
<evidence type="ECO:0000256" key="10">
    <source>
        <dbReference type="ARBA" id="ARBA00023136"/>
    </source>
</evidence>
<feature type="domain" description="CFEM" evidence="18">
    <location>
        <begin position="9"/>
        <end position="121"/>
    </location>
</feature>
<sequence length="451" mass="49849">MGLQHRLTLGLGVFVSIFISAALARDADSPSLSEYPDCAAECIADALQGGFCPPSNQTCLCTDQGFQQNLTTCVSAGCTIPEALAAQNSSLAACSAPIRDRAQQFVHLTNALAITTGVIVAVRFGYKMIVSTVRLGIDDWLVLASMLSFVPTAVITVYGTTPNGLGKDIWTLTPYSITAITRFCYFLGILYFVQTAFVKLSIISFYIRIFPAQETQRLLWGTVIFTSVWGFAFVLVGIFSCRPISYFWHQWDGLHEGTCTDSNATLWSHASFSVALDFWILAVPLWQLRSLQLHWKKKLSVAIMFSVGTLVTIVSIVRFQALVHYGKSMNKTWELYNVSVWSTIEITVGIICACLPTIRVVLVRIFPILSTASAQHSRGNQYNEQSNGPQHTDSRARAQTVATVSADRPNSEEEHDVEAPGIIFHKTCRVRYSESDEISLVPLRPHEEGKQ</sequence>
<accession>A0A9P9D003</accession>
<feature type="signal peptide" evidence="17">
    <location>
        <begin position="1"/>
        <end position="24"/>
    </location>
</feature>
<feature type="region of interest" description="Disordered" evidence="15">
    <location>
        <begin position="377"/>
        <end position="418"/>
    </location>
</feature>
<keyword evidence="20" id="KW-1185">Reference proteome</keyword>
<feature type="transmembrane region" description="Helical" evidence="16">
    <location>
        <begin position="105"/>
        <end position="126"/>
    </location>
</feature>
<comment type="similarity">
    <text evidence="13">Belongs to the SAT4 family.</text>
</comment>
<dbReference type="AlphaFoldDB" id="A0A9P9D003"/>
<feature type="disulfide bond" evidence="14">
    <location>
        <begin position="42"/>
        <end position="73"/>
    </location>
</feature>
<keyword evidence="11 14" id="KW-1015">Disulfide bond</keyword>
<protein>
    <recommendedName>
        <fullName evidence="18">CFEM domain-containing protein</fullName>
    </recommendedName>
</protein>
<evidence type="ECO:0000313" key="19">
    <source>
        <dbReference type="EMBL" id="KAH7110181.1"/>
    </source>
</evidence>
<evidence type="ECO:0000256" key="3">
    <source>
        <dbReference type="ARBA" id="ARBA00004613"/>
    </source>
</evidence>
<feature type="disulfide bond" evidence="14">
    <location>
        <begin position="52"/>
        <end position="59"/>
    </location>
</feature>
<feature type="chain" id="PRO_5040500123" description="CFEM domain-containing protein" evidence="17">
    <location>
        <begin position="25"/>
        <end position="451"/>
    </location>
</feature>
<evidence type="ECO:0000313" key="20">
    <source>
        <dbReference type="Proteomes" id="UP000738349"/>
    </source>
</evidence>
<evidence type="ECO:0000256" key="2">
    <source>
        <dbReference type="ARBA" id="ARBA00004589"/>
    </source>
</evidence>
<evidence type="ECO:0000256" key="4">
    <source>
        <dbReference type="ARBA" id="ARBA00010031"/>
    </source>
</evidence>
<feature type="transmembrane region" description="Helical" evidence="16">
    <location>
        <begin position="218"/>
        <end position="246"/>
    </location>
</feature>
<feature type="transmembrane region" description="Helical" evidence="16">
    <location>
        <begin position="266"/>
        <end position="287"/>
    </location>
</feature>
<feature type="disulfide bond" evidence="14">
    <location>
        <begin position="61"/>
        <end position="94"/>
    </location>
</feature>
<evidence type="ECO:0000256" key="17">
    <source>
        <dbReference type="SAM" id="SignalP"/>
    </source>
</evidence>
<dbReference type="InterPro" id="IPR049326">
    <property type="entry name" value="Rhodopsin_dom_fungi"/>
</dbReference>
<dbReference type="OrthoDB" id="2496787at2759"/>
<gene>
    <name evidence="19" type="ORF">EDB81DRAFT_832496</name>
</gene>
<keyword evidence="5" id="KW-0964">Secreted</keyword>
<comment type="similarity">
    <text evidence="4">Belongs to the RBT5 family.</text>
</comment>
<feature type="transmembrane region" description="Helical" evidence="16">
    <location>
        <begin position="138"/>
        <end position="159"/>
    </location>
</feature>
<evidence type="ECO:0000256" key="16">
    <source>
        <dbReference type="SAM" id="Phobius"/>
    </source>
</evidence>
<dbReference type="Pfam" id="PF05730">
    <property type="entry name" value="CFEM"/>
    <property type="match status" value="1"/>
</dbReference>
<keyword evidence="12" id="KW-0449">Lipoprotein</keyword>
<organism evidence="19 20">
    <name type="scientific">Dactylonectria macrodidyma</name>
    <dbReference type="NCBI Taxonomy" id="307937"/>
    <lineage>
        <taxon>Eukaryota</taxon>
        <taxon>Fungi</taxon>
        <taxon>Dikarya</taxon>
        <taxon>Ascomycota</taxon>
        <taxon>Pezizomycotina</taxon>
        <taxon>Sordariomycetes</taxon>
        <taxon>Hypocreomycetidae</taxon>
        <taxon>Hypocreales</taxon>
        <taxon>Nectriaceae</taxon>
        <taxon>Dactylonectria</taxon>
    </lineage>
</organism>
<evidence type="ECO:0000256" key="11">
    <source>
        <dbReference type="ARBA" id="ARBA00023157"/>
    </source>
</evidence>
<keyword evidence="9 16" id="KW-1133">Transmembrane helix</keyword>
<dbReference type="EMBL" id="JAGMUV010000047">
    <property type="protein sequence ID" value="KAH7110181.1"/>
    <property type="molecule type" value="Genomic_DNA"/>
</dbReference>
<comment type="subcellular location">
    <subcellularLocation>
        <location evidence="2">Membrane</location>
        <topology evidence="2">Lipid-anchor</topology>
        <topology evidence="2">GPI-anchor</topology>
    </subcellularLocation>
    <subcellularLocation>
        <location evidence="1">Membrane</location>
        <topology evidence="1">Multi-pass membrane protein</topology>
    </subcellularLocation>
    <subcellularLocation>
        <location evidence="3">Secreted</location>
    </subcellularLocation>
</comment>
<dbReference type="PANTHER" id="PTHR33048">
    <property type="entry name" value="PTH11-LIKE INTEGRAL MEMBRANE PROTEIN (AFU_ORTHOLOGUE AFUA_5G11245)"/>
    <property type="match status" value="1"/>
</dbReference>
<evidence type="ECO:0000256" key="7">
    <source>
        <dbReference type="ARBA" id="ARBA00022692"/>
    </source>
</evidence>
<name>A0A9P9D003_9HYPO</name>
<evidence type="ECO:0000256" key="8">
    <source>
        <dbReference type="ARBA" id="ARBA00022729"/>
    </source>
</evidence>
<evidence type="ECO:0000256" key="13">
    <source>
        <dbReference type="ARBA" id="ARBA00038359"/>
    </source>
</evidence>
<keyword evidence="6" id="KW-0336">GPI-anchor</keyword>
<evidence type="ECO:0000256" key="6">
    <source>
        <dbReference type="ARBA" id="ARBA00022622"/>
    </source>
</evidence>
<keyword evidence="8 17" id="KW-0732">Signal</keyword>
<evidence type="ECO:0000259" key="18">
    <source>
        <dbReference type="PROSITE" id="PS52012"/>
    </source>
</evidence>
<feature type="transmembrane region" description="Helical" evidence="16">
    <location>
        <begin position="339"/>
        <end position="362"/>
    </location>
</feature>
<keyword evidence="6" id="KW-0325">Glycoprotein</keyword>
<dbReference type="InterPro" id="IPR008427">
    <property type="entry name" value="Extracellular_membr_CFEM_dom"/>
</dbReference>
<reference evidence="19" key="1">
    <citation type="journal article" date="2021" name="Nat. Commun.">
        <title>Genetic determinants of endophytism in the Arabidopsis root mycobiome.</title>
        <authorList>
            <person name="Mesny F."/>
            <person name="Miyauchi S."/>
            <person name="Thiergart T."/>
            <person name="Pickel B."/>
            <person name="Atanasova L."/>
            <person name="Karlsson M."/>
            <person name="Huettel B."/>
            <person name="Barry K.W."/>
            <person name="Haridas S."/>
            <person name="Chen C."/>
            <person name="Bauer D."/>
            <person name="Andreopoulos W."/>
            <person name="Pangilinan J."/>
            <person name="LaButti K."/>
            <person name="Riley R."/>
            <person name="Lipzen A."/>
            <person name="Clum A."/>
            <person name="Drula E."/>
            <person name="Henrissat B."/>
            <person name="Kohler A."/>
            <person name="Grigoriev I.V."/>
            <person name="Martin F.M."/>
            <person name="Hacquard S."/>
        </authorList>
    </citation>
    <scope>NUCLEOTIDE SEQUENCE</scope>
    <source>
        <strain evidence="19">MPI-CAGE-AT-0147</strain>
    </source>
</reference>
<keyword evidence="10 16" id="KW-0472">Membrane</keyword>
<evidence type="ECO:0000256" key="5">
    <source>
        <dbReference type="ARBA" id="ARBA00022525"/>
    </source>
</evidence>
<dbReference type="GO" id="GO:0098552">
    <property type="term" value="C:side of membrane"/>
    <property type="evidence" value="ECO:0007669"/>
    <property type="project" value="UniProtKB-KW"/>
</dbReference>
<feature type="transmembrane region" description="Helical" evidence="16">
    <location>
        <begin position="179"/>
        <end position="206"/>
    </location>
</feature>
<keyword evidence="7 16" id="KW-0812">Transmembrane</keyword>
<proteinExistence type="inferred from homology"/>
<evidence type="ECO:0000256" key="1">
    <source>
        <dbReference type="ARBA" id="ARBA00004141"/>
    </source>
</evidence>
<feature type="compositionally biased region" description="Polar residues" evidence="15">
    <location>
        <begin position="377"/>
        <end position="391"/>
    </location>
</feature>
<feature type="transmembrane region" description="Helical" evidence="16">
    <location>
        <begin position="299"/>
        <end position="319"/>
    </location>
</feature>
<dbReference type="PROSITE" id="PS52012">
    <property type="entry name" value="CFEM"/>
    <property type="match status" value="1"/>
</dbReference>
<dbReference type="InterPro" id="IPR052337">
    <property type="entry name" value="SAT4-like"/>
</dbReference>
<dbReference type="GO" id="GO:0005576">
    <property type="term" value="C:extracellular region"/>
    <property type="evidence" value="ECO:0007669"/>
    <property type="project" value="UniProtKB-SubCell"/>
</dbReference>
<evidence type="ECO:0000256" key="12">
    <source>
        <dbReference type="ARBA" id="ARBA00023288"/>
    </source>
</evidence>
<dbReference type="Proteomes" id="UP000738349">
    <property type="component" value="Unassembled WGS sequence"/>
</dbReference>